<evidence type="ECO:0000313" key="2">
    <source>
        <dbReference type="EMBL" id="EGG17438.1"/>
    </source>
</evidence>
<reference evidence="3" key="1">
    <citation type="journal article" date="2011" name="Genome Res.">
        <title>Phylogeny-wide analysis of social amoeba genomes highlights ancient origins for complex intercellular communication.</title>
        <authorList>
            <person name="Heidel A.J."/>
            <person name="Lawal H.M."/>
            <person name="Felder M."/>
            <person name="Schilde C."/>
            <person name="Helps N.R."/>
            <person name="Tunggal B."/>
            <person name="Rivero F."/>
            <person name="John U."/>
            <person name="Schleicher M."/>
            <person name="Eichinger L."/>
            <person name="Platzer M."/>
            <person name="Noegel A.A."/>
            <person name="Schaap P."/>
            <person name="Gloeckner G."/>
        </authorList>
    </citation>
    <scope>NUCLEOTIDE SEQUENCE [LARGE SCALE GENOMIC DNA]</scope>
    <source>
        <strain evidence="3">SH3</strain>
    </source>
</reference>
<evidence type="ECO:0000313" key="3">
    <source>
        <dbReference type="Proteomes" id="UP000007797"/>
    </source>
</evidence>
<sequence>MSDLNRFVKKKIEKNCENSVFGKSSRSETNNDKGLTLGEGRARDCNQGNKCDADGGGAEVVLDVRMNMLSKLYTCWLTCPCLHPERFSFHNVQRVELSEHKAIF</sequence>
<dbReference type="KEGG" id="dfa:DFA_08433"/>
<keyword evidence="3" id="KW-1185">Reference proteome</keyword>
<organism evidence="2 3">
    <name type="scientific">Cavenderia fasciculata</name>
    <name type="common">Slime mold</name>
    <name type="synonym">Dictyostelium fasciculatum</name>
    <dbReference type="NCBI Taxonomy" id="261658"/>
    <lineage>
        <taxon>Eukaryota</taxon>
        <taxon>Amoebozoa</taxon>
        <taxon>Evosea</taxon>
        <taxon>Eumycetozoa</taxon>
        <taxon>Dictyostelia</taxon>
        <taxon>Acytosteliales</taxon>
        <taxon>Cavenderiaceae</taxon>
        <taxon>Cavenderia</taxon>
    </lineage>
</organism>
<dbReference type="EMBL" id="GL883021">
    <property type="protein sequence ID" value="EGG17438.1"/>
    <property type="molecule type" value="Genomic_DNA"/>
</dbReference>
<proteinExistence type="predicted"/>
<accession>F4Q664</accession>
<protein>
    <submittedName>
        <fullName evidence="2">Uncharacterized protein</fullName>
    </submittedName>
</protein>
<dbReference type="Proteomes" id="UP000007797">
    <property type="component" value="Unassembled WGS sequence"/>
</dbReference>
<gene>
    <name evidence="2" type="ORF">DFA_08433</name>
</gene>
<name>F4Q664_CACFS</name>
<feature type="region of interest" description="Disordered" evidence="1">
    <location>
        <begin position="21"/>
        <end position="40"/>
    </location>
</feature>
<dbReference type="RefSeq" id="XP_004355922.1">
    <property type="nucleotide sequence ID" value="XM_004355869.1"/>
</dbReference>
<dbReference type="GeneID" id="14868892"/>
<evidence type="ECO:0000256" key="1">
    <source>
        <dbReference type="SAM" id="MobiDB-lite"/>
    </source>
</evidence>
<dbReference type="AlphaFoldDB" id="F4Q664"/>